<accession>A0A7X0KTB5</accession>
<organism evidence="6 7">
    <name type="scientific">Microbacterium thalassium</name>
    <dbReference type="NCBI Taxonomy" id="362649"/>
    <lineage>
        <taxon>Bacteria</taxon>
        <taxon>Bacillati</taxon>
        <taxon>Actinomycetota</taxon>
        <taxon>Actinomycetes</taxon>
        <taxon>Micrococcales</taxon>
        <taxon>Microbacteriaceae</taxon>
        <taxon>Microbacterium</taxon>
    </lineage>
</organism>
<sequence length="380" mass="40334">MTEQLVVVGASVATTAFLERMRELGDRRSIIVVDGDPDAPYDRPPLSKHFLVEGDAEDIAVDWSDLDATLVRGWATGVDVEARMLLVREAGGEELRLPYGQLVIATGASPIRLPIEPADTLALRSAEDARRLRAGTGDAERTVIIGAGAIGVELASSLAARGGQAVLVDRAQGPLERLLAGHLANEVTQWLEDAGVECVWGADIAAITRTDAGWRVDMGDGSQVAGDVLVSAVGARPAVGWLAGTGLLTDGMLLADEDGRVVTAEGAVPDVYAIGDVVSRRDAGGSTTRTESWAAARQHGARLAEDLCGADREQEPRPYFWTEVAGRKLQVVGSLDPAMTLQVEFENPERGTVLYRAEDDSTAWIGINAQPRIARLLMGV</sequence>
<dbReference type="EMBL" id="JACHML010000001">
    <property type="protein sequence ID" value="MBB6389956.1"/>
    <property type="molecule type" value="Genomic_DNA"/>
</dbReference>
<reference evidence="6 7" key="1">
    <citation type="submission" date="2020-08" db="EMBL/GenBank/DDBJ databases">
        <title>Sequencing the genomes of 1000 actinobacteria strains.</title>
        <authorList>
            <person name="Klenk H.-P."/>
        </authorList>
    </citation>
    <scope>NUCLEOTIDE SEQUENCE [LARGE SCALE GENOMIC DNA]</scope>
    <source>
        <strain evidence="6 7">DSM 12511</strain>
    </source>
</reference>
<gene>
    <name evidence="6" type="ORF">HD594_000269</name>
</gene>
<dbReference type="PANTHER" id="PTHR43557">
    <property type="entry name" value="APOPTOSIS-INDUCING FACTOR 1"/>
    <property type="match status" value="1"/>
</dbReference>
<evidence type="ECO:0000256" key="1">
    <source>
        <dbReference type="ARBA" id="ARBA00001974"/>
    </source>
</evidence>
<dbReference type="EC" id="1.18.1.3" evidence="6"/>
<dbReference type="GO" id="GO:0008860">
    <property type="term" value="F:ferredoxin-NAD+ reductase activity"/>
    <property type="evidence" value="ECO:0007669"/>
    <property type="project" value="UniProtKB-EC"/>
</dbReference>
<dbReference type="InterPro" id="IPR036188">
    <property type="entry name" value="FAD/NAD-bd_sf"/>
</dbReference>
<feature type="domain" description="FAD/NAD(P)-binding" evidence="5">
    <location>
        <begin position="4"/>
        <end position="300"/>
    </location>
</feature>
<keyword evidence="7" id="KW-1185">Reference proteome</keyword>
<keyword evidence="3" id="KW-0274">FAD</keyword>
<dbReference type="Pfam" id="PF07992">
    <property type="entry name" value="Pyr_redox_2"/>
    <property type="match status" value="1"/>
</dbReference>
<dbReference type="Gene3D" id="3.50.50.60">
    <property type="entry name" value="FAD/NAD(P)-binding domain"/>
    <property type="match status" value="2"/>
</dbReference>
<evidence type="ECO:0000256" key="3">
    <source>
        <dbReference type="ARBA" id="ARBA00022827"/>
    </source>
</evidence>
<name>A0A7X0KTB5_9MICO</name>
<protein>
    <submittedName>
        <fullName evidence="6">3-phenylpropionate/trans-cinnamate dioxygenase ferredoxin reductase subunit</fullName>
        <ecNumber evidence="6">1.18.1.3</ecNumber>
    </submittedName>
</protein>
<dbReference type="SUPFAM" id="SSF51905">
    <property type="entry name" value="FAD/NAD(P)-binding domain"/>
    <property type="match status" value="2"/>
</dbReference>
<dbReference type="Proteomes" id="UP000537775">
    <property type="component" value="Unassembled WGS sequence"/>
</dbReference>
<keyword evidence="2" id="KW-0285">Flavoprotein</keyword>
<evidence type="ECO:0000259" key="5">
    <source>
        <dbReference type="Pfam" id="PF07992"/>
    </source>
</evidence>
<dbReference type="InterPro" id="IPR023753">
    <property type="entry name" value="FAD/NAD-binding_dom"/>
</dbReference>
<dbReference type="RefSeq" id="WP_184749231.1">
    <property type="nucleotide sequence ID" value="NZ_BAAAJR010000008.1"/>
</dbReference>
<proteinExistence type="predicted"/>
<evidence type="ECO:0000256" key="2">
    <source>
        <dbReference type="ARBA" id="ARBA00022630"/>
    </source>
</evidence>
<dbReference type="PANTHER" id="PTHR43557:SF2">
    <property type="entry name" value="RIESKE DOMAIN-CONTAINING PROTEIN-RELATED"/>
    <property type="match status" value="1"/>
</dbReference>
<dbReference type="GO" id="GO:0005737">
    <property type="term" value="C:cytoplasm"/>
    <property type="evidence" value="ECO:0007669"/>
    <property type="project" value="TreeGrafter"/>
</dbReference>
<dbReference type="GO" id="GO:0051213">
    <property type="term" value="F:dioxygenase activity"/>
    <property type="evidence" value="ECO:0007669"/>
    <property type="project" value="UniProtKB-KW"/>
</dbReference>
<evidence type="ECO:0000313" key="7">
    <source>
        <dbReference type="Proteomes" id="UP000537775"/>
    </source>
</evidence>
<comment type="caution">
    <text evidence="6">The sequence shown here is derived from an EMBL/GenBank/DDBJ whole genome shotgun (WGS) entry which is preliminary data.</text>
</comment>
<keyword evidence="4 6" id="KW-0560">Oxidoreductase</keyword>
<dbReference type="InterPro" id="IPR050446">
    <property type="entry name" value="FAD-oxidoreductase/Apoptosis"/>
</dbReference>
<evidence type="ECO:0000313" key="6">
    <source>
        <dbReference type="EMBL" id="MBB6389956.1"/>
    </source>
</evidence>
<dbReference type="PRINTS" id="PR00368">
    <property type="entry name" value="FADPNR"/>
</dbReference>
<dbReference type="AlphaFoldDB" id="A0A7X0KTB5"/>
<evidence type="ECO:0000256" key="4">
    <source>
        <dbReference type="ARBA" id="ARBA00023002"/>
    </source>
</evidence>
<comment type="cofactor">
    <cofactor evidence="1">
        <name>FAD</name>
        <dbReference type="ChEBI" id="CHEBI:57692"/>
    </cofactor>
</comment>
<dbReference type="GO" id="GO:0016651">
    <property type="term" value="F:oxidoreductase activity, acting on NAD(P)H"/>
    <property type="evidence" value="ECO:0007669"/>
    <property type="project" value="TreeGrafter"/>
</dbReference>
<keyword evidence="6" id="KW-0223">Dioxygenase</keyword>